<gene>
    <name evidence="1" type="ORF">ONB1V03_LOCUS9439</name>
</gene>
<dbReference type="EMBL" id="OC920749">
    <property type="protein sequence ID" value="CAD7652780.1"/>
    <property type="molecule type" value="Genomic_DNA"/>
</dbReference>
<sequence length="116" mass="12900">MRSQFNSLLSRDTTVAANFRSNGYDVTLWRPIAAKARKPDSQTSQCRQTSSSCRLSELDSCVARFGLQFELKFPQNDRQFDAFCLNANQSLQCVGVDDVIGAVESHVVLFSGFPAK</sequence>
<dbReference type="EMBL" id="CAJPVJ010005924">
    <property type="protein sequence ID" value="CAG2169967.1"/>
    <property type="molecule type" value="Genomic_DNA"/>
</dbReference>
<dbReference type="Proteomes" id="UP000728032">
    <property type="component" value="Unassembled WGS sequence"/>
</dbReference>
<proteinExistence type="predicted"/>
<organism evidence="1">
    <name type="scientific">Oppiella nova</name>
    <dbReference type="NCBI Taxonomy" id="334625"/>
    <lineage>
        <taxon>Eukaryota</taxon>
        <taxon>Metazoa</taxon>
        <taxon>Ecdysozoa</taxon>
        <taxon>Arthropoda</taxon>
        <taxon>Chelicerata</taxon>
        <taxon>Arachnida</taxon>
        <taxon>Acari</taxon>
        <taxon>Acariformes</taxon>
        <taxon>Sarcoptiformes</taxon>
        <taxon>Oribatida</taxon>
        <taxon>Brachypylina</taxon>
        <taxon>Oppioidea</taxon>
        <taxon>Oppiidae</taxon>
        <taxon>Oppiella</taxon>
    </lineage>
</organism>
<protein>
    <submittedName>
        <fullName evidence="1">Uncharacterized protein</fullName>
    </submittedName>
</protein>
<name>A0A7R9QNU9_9ACAR</name>
<keyword evidence="2" id="KW-1185">Reference proteome</keyword>
<evidence type="ECO:0000313" key="1">
    <source>
        <dbReference type="EMBL" id="CAD7652780.1"/>
    </source>
</evidence>
<dbReference type="AlphaFoldDB" id="A0A7R9QNU9"/>
<reference evidence="1" key="1">
    <citation type="submission" date="2020-11" db="EMBL/GenBank/DDBJ databases">
        <authorList>
            <person name="Tran Van P."/>
        </authorList>
    </citation>
    <scope>NUCLEOTIDE SEQUENCE</scope>
</reference>
<evidence type="ECO:0000313" key="2">
    <source>
        <dbReference type="Proteomes" id="UP000728032"/>
    </source>
</evidence>
<accession>A0A7R9QNU9</accession>